<keyword evidence="3" id="KW-0547">Nucleotide-binding</keyword>
<dbReference type="CDD" id="cd00154">
    <property type="entry name" value="Rab"/>
    <property type="match status" value="1"/>
</dbReference>
<dbReference type="PROSITE" id="PS51419">
    <property type="entry name" value="RAB"/>
    <property type="match status" value="1"/>
</dbReference>
<accession>A0AAE1DVF8</accession>
<evidence type="ECO:0000256" key="5">
    <source>
        <dbReference type="ARBA" id="ARBA00023054"/>
    </source>
</evidence>
<dbReference type="AlphaFoldDB" id="A0AAE1DVF8"/>
<dbReference type="NCBIfam" id="TIGR00231">
    <property type="entry name" value="small_GTP"/>
    <property type="match status" value="1"/>
</dbReference>
<feature type="compositionally biased region" description="Acidic residues" evidence="8">
    <location>
        <begin position="573"/>
        <end position="594"/>
    </location>
</feature>
<evidence type="ECO:0000256" key="2">
    <source>
        <dbReference type="ARBA" id="ARBA00022490"/>
    </source>
</evidence>
<dbReference type="PRINTS" id="PR00449">
    <property type="entry name" value="RASTRNSFRMNG"/>
</dbReference>
<dbReference type="Proteomes" id="UP001283361">
    <property type="component" value="Unassembled WGS sequence"/>
</dbReference>
<dbReference type="GO" id="GO:0005509">
    <property type="term" value="F:calcium ion binding"/>
    <property type="evidence" value="ECO:0007669"/>
    <property type="project" value="InterPro"/>
</dbReference>
<proteinExistence type="predicted"/>
<dbReference type="SUPFAM" id="SSF47473">
    <property type="entry name" value="EF-hand"/>
    <property type="match status" value="1"/>
</dbReference>
<dbReference type="PANTHER" id="PTHR47977">
    <property type="entry name" value="RAS-RELATED PROTEIN RAB"/>
    <property type="match status" value="1"/>
</dbReference>
<dbReference type="FunFam" id="3.40.50.300:FF:001348">
    <property type="entry name" value="Ras and EF-hand domain-containing protein"/>
    <property type="match status" value="1"/>
</dbReference>
<dbReference type="PROSITE" id="PS51417">
    <property type="entry name" value="ARF"/>
    <property type="match status" value="1"/>
</dbReference>
<dbReference type="InterPro" id="IPR001806">
    <property type="entry name" value="Small_GTPase"/>
</dbReference>
<evidence type="ECO:0000256" key="1">
    <source>
        <dbReference type="ARBA" id="ARBA00004496"/>
    </source>
</evidence>
<evidence type="ECO:0000256" key="3">
    <source>
        <dbReference type="ARBA" id="ARBA00022741"/>
    </source>
</evidence>
<feature type="region of interest" description="Disordered" evidence="8">
    <location>
        <begin position="518"/>
        <end position="640"/>
    </location>
</feature>
<evidence type="ECO:0000259" key="9">
    <source>
        <dbReference type="PROSITE" id="PS50222"/>
    </source>
</evidence>
<keyword evidence="5 7" id="KW-0175">Coiled coil</keyword>
<dbReference type="GO" id="GO:0003924">
    <property type="term" value="F:GTPase activity"/>
    <property type="evidence" value="ECO:0007669"/>
    <property type="project" value="InterPro"/>
</dbReference>
<evidence type="ECO:0000256" key="6">
    <source>
        <dbReference type="ARBA" id="ARBA00023134"/>
    </source>
</evidence>
<evidence type="ECO:0000313" key="11">
    <source>
        <dbReference type="Proteomes" id="UP001283361"/>
    </source>
</evidence>
<dbReference type="InterPro" id="IPR005225">
    <property type="entry name" value="Small_GTP-bd"/>
</dbReference>
<feature type="compositionally biased region" description="Low complexity" evidence="8">
    <location>
        <begin position="425"/>
        <end position="437"/>
    </location>
</feature>
<dbReference type="PROSITE" id="PS51421">
    <property type="entry name" value="RAS"/>
    <property type="match status" value="1"/>
</dbReference>
<dbReference type="EMBL" id="JAWDGP010002462">
    <property type="protein sequence ID" value="KAK3783028.1"/>
    <property type="molecule type" value="Genomic_DNA"/>
</dbReference>
<feature type="region of interest" description="Disordered" evidence="8">
    <location>
        <begin position="382"/>
        <end position="460"/>
    </location>
</feature>
<dbReference type="CDD" id="cd00051">
    <property type="entry name" value="EFh"/>
    <property type="match status" value="1"/>
</dbReference>
<dbReference type="InterPro" id="IPR050227">
    <property type="entry name" value="Rab"/>
</dbReference>
<dbReference type="SMART" id="SM00175">
    <property type="entry name" value="RAB"/>
    <property type="match status" value="1"/>
</dbReference>
<gene>
    <name evidence="10" type="ORF">RRG08_015365</name>
</gene>
<dbReference type="InterPro" id="IPR011992">
    <property type="entry name" value="EF-hand-dom_pair"/>
</dbReference>
<dbReference type="Gene3D" id="1.10.238.10">
    <property type="entry name" value="EF-hand"/>
    <property type="match status" value="1"/>
</dbReference>
<evidence type="ECO:0000256" key="4">
    <source>
        <dbReference type="ARBA" id="ARBA00022837"/>
    </source>
</evidence>
<dbReference type="SMART" id="SM00176">
    <property type="entry name" value="RAN"/>
    <property type="match status" value="1"/>
</dbReference>
<dbReference type="SMART" id="SM00177">
    <property type="entry name" value="ARF"/>
    <property type="match status" value="1"/>
</dbReference>
<comment type="subcellular location">
    <subcellularLocation>
        <location evidence="1">Cytoplasm</location>
    </subcellularLocation>
</comment>
<keyword evidence="4" id="KW-0106">Calcium</keyword>
<dbReference type="PROSITE" id="PS00018">
    <property type="entry name" value="EF_HAND_1"/>
    <property type="match status" value="1"/>
</dbReference>
<keyword evidence="11" id="KW-1185">Reference proteome</keyword>
<sequence length="846" mass="95642">MATLEKYNSGEDMMTEPNQAMIDRMQEVMAQKAEELFRLCDIEEKGFITKRDMQRLKAELPVSPDQLEVVFDSLDGDGNGSLTLEEFTEGFGSFLGLRSQNTSRDDIEERAVEGEDDSSVYGFHDSAMEDKMFAEMMRQCGAATVFQDEDVIRAMWQKLHREEPDMASTFEDFISKLAGDIRKSRVDFQSLEAALASKTNEHEEEVKKLYEEMELQIKQEQEKILTEEKSKEKLMRSELELQLQDKEKQLQEILNKHQEMEQKLSKLNQVEALTKQENERLQKEKDELEELLGQSQENLEESRTYIQQMQLQQKDEKRERARAALMLSEGIAIERESLVKQLDILKDVNKRLRDDKDEAEATDLRRLWGKFKRYYNLRRRGKVSLSTSSTDSQGSRTQAVSNPRLKSVEQVDGQRSNGGSTENEPQQSQPQPAAAKPRPGLCKQGSVLSNYFPGGRSGPRQRELVSVDLETDNMYALEGGGGGGGGGGGTIEDVVDFDDVDGDEDLDEELLKQANVFIPGKDSPNFGQFSVGVRRQSSSSKSSLDDVFGGSGGPGGRQAAEFRRRQRRQHEELSEEAEEEEEEEEGEDIGDEDHLEQIEDSGVGGKRAKSGSAHRTGKMRKRRNRFHSHGFTRSQPIGADVQTMQEEGTVPKPQRIFKVVFVGDSGVGKSSFLHQFCHHEFRGNFAATIGVDFQVKTLETKTAIVTLQLWDTAGQERYRSMTKTYFRKADGVIVMYDINLEATFTSVRNWMTSVQEQVEPGTVTMLIGNKLDIAEEAGCQAVKTKNGQELARDFEMLFYEVSAKSGANIDEAMESLTRLLQEKEDKKMEEVLQLTEITTKKGCCGR</sequence>
<reference evidence="10" key="1">
    <citation type="journal article" date="2023" name="G3 (Bethesda)">
        <title>A reference genome for the long-term kleptoplast-retaining sea slug Elysia crispata morphotype clarki.</title>
        <authorList>
            <person name="Eastman K.E."/>
            <person name="Pendleton A.L."/>
            <person name="Shaikh M.A."/>
            <person name="Suttiyut T."/>
            <person name="Ogas R."/>
            <person name="Tomko P."/>
            <person name="Gavelis G."/>
            <person name="Widhalm J.R."/>
            <person name="Wisecaver J.H."/>
        </authorList>
    </citation>
    <scope>NUCLEOTIDE SEQUENCE</scope>
    <source>
        <strain evidence="10">ECLA1</strain>
    </source>
</reference>
<comment type="caution">
    <text evidence="10">The sequence shown here is derived from an EMBL/GenBank/DDBJ whole genome shotgun (WGS) entry which is preliminary data.</text>
</comment>
<dbReference type="GO" id="GO:0005525">
    <property type="term" value="F:GTP binding"/>
    <property type="evidence" value="ECO:0007669"/>
    <property type="project" value="UniProtKB-KW"/>
</dbReference>
<dbReference type="SUPFAM" id="SSF52540">
    <property type="entry name" value="P-loop containing nucleoside triphosphate hydrolases"/>
    <property type="match status" value="1"/>
</dbReference>
<name>A0AAE1DVF8_9GAST</name>
<organism evidence="10 11">
    <name type="scientific">Elysia crispata</name>
    <name type="common">lettuce slug</name>
    <dbReference type="NCBI Taxonomy" id="231223"/>
    <lineage>
        <taxon>Eukaryota</taxon>
        <taxon>Metazoa</taxon>
        <taxon>Spiralia</taxon>
        <taxon>Lophotrochozoa</taxon>
        <taxon>Mollusca</taxon>
        <taxon>Gastropoda</taxon>
        <taxon>Heterobranchia</taxon>
        <taxon>Euthyneura</taxon>
        <taxon>Panpulmonata</taxon>
        <taxon>Sacoglossa</taxon>
        <taxon>Placobranchoidea</taxon>
        <taxon>Plakobranchidae</taxon>
        <taxon>Elysia</taxon>
    </lineage>
</organism>
<feature type="compositionally biased region" description="Basic residues" evidence="8">
    <location>
        <begin position="615"/>
        <end position="630"/>
    </location>
</feature>
<feature type="domain" description="EF-hand" evidence="9">
    <location>
        <begin position="62"/>
        <end position="97"/>
    </location>
</feature>
<dbReference type="SMART" id="SM00054">
    <property type="entry name" value="EFh"/>
    <property type="match status" value="2"/>
</dbReference>
<feature type="compositionally biased region" description="Low complexity" evidence="8">
    <location>
        <begin position="384"/>
        <end position="397"/>
    </location>
</feature>
<dbReference type="SMART" id="SM00174">
    <property type="entry name" value="RHO"/>
    <property type="match status" value="1"/>
</dbReference>
<evidence type="ECO:0000256" key="8">
    <source>
        <dbReference type="SAM" id="MobiDB-lite"/>
    </source>
</evidence>
<keyword evidence="6" id="KW-0342">GTP-binding</keyword>
<dbReference type="Pfam" id="PF00071">
    <property type="entry name" value="Ras"/>
    <property type="match status" value="1"/>
</dbReference>
<feature type="compositionally biased region" description="Polar residues" evidence="8">
    <location>
        <begin position="413"/>
        <end position="424"/>
    </location>
</feature>
<dbReference type="Pfam" id="PF13499">
    <property type="entry name" value="EF-hand_7"/>
    <property type="match status" value="1"/>
</dbReference>
<dbReference type="GO" id="GO:0005737">
    <property type="term" value="C:cytoplasm"/>
    <property type="evidence" value="ECO:0007669"/>
    <property type="project" value="UniProtKB-SubCell"/>
</dbReference>
<dbReference type="SMART" id="SM00173">
    <property type="entry name" value="RAS"/>
    <property type="match status" value="1"/>
</dbReference>
<dbReference type="InterPro" id="IPR002048">
    <property type="entry name" value="EF_hand_dom"/>
</dbReference>
<evidence type="ECO:0000313" key="10">
    <source>
        <dbReference type="EMBL" id="KAK3783028.1"/>
    </source>
</evidence>
<dbReference type="InterPro" id="IPR027417">
    <property type="entry name" value="P-loop_NTPase"/>
</dbReference>
<feature type="coiled-coil region" evidence="7">
    <location>
        <begin position="199"/>
        <end position="301"/>
    </location>
</feature>
<evidence type="ECO:0000256" key="7">
    <source>
        <dbReference type="SAM" id="Coils"/>
    </source>
</evidence>
<feature type="coiled-coil region" evidence="7">
    <location>
        <begin position="335"/>
        <end position="362"/>
    </location>
</feature>
<keyword evidence="2" id="KW-0963">Cytoplasm</keyword>
<protein>
    <recommendedName>
        <fullName evidence="9">EF-hand domain-containing protein</fullName>
    </recommendedName>
</protein>
<dbReference type="InterPro" id="IPR018247">
    <property type="entry name" value="EF_Hand_1_Ca_BS"/>
</dbReference>
<dbReference type="Gene3D" id="3.40.50.300">
    <property type="entry name" value="P-loop containing nucleotide triphosphate hydrolases"/>
    <property type="match status" value="1"/>
</dbReference>
<dbReference type="PROSITE" id="PS50222">
    <property type="entry name" value="EF_HAND_2"/>
    <property type="match status" value="1"/>
</dbReference>